<organism evidence="2 3">
    <name type="scientific">Rhizophagus irregularis</name>
    <dbReference type="NCBI Taxonomy" id="588596"/>
    <lineage>
        <taxon>Eukaryota</taxon>
        <taxon>Fungi</taxon>
        <taxon>Fungi incertae sedis</taxon>
        <taxon>Mucoromycota</taxon>
        <taxon>Glomeromycotina</taxon>
        <taxon>Glomeromycetes</taxon>
        <taxon>Glomerales</taxon>
        <taxon>Glomeraceae</taxon>
        <taxon>Rhizophagus</taxon>
    </lineage>
</organism>
<feature type="compositionally biased region" description="Basic and acidic residues" evidence="1">
    <location>
        <begin position="175"/>
        <end position="186"/>
    </location>
</feature>
<proteinExistence type="predicted"/>
<evidence type="ECO:0000256" key="1">
    <source>
        <dbReference type="SAM" id="MobiDB-lite"/>
    </source>
</evidence>
<dbReference type="VEuPathDB" id="FungiDB:FUN_003295"/>
<dbReference type="VEuPathDB" id="FungiDB:RhiirA1_398721"/>
<feature type="compositionally biased region" description="Polar residues" evidence="1">
    <location>
        <begin position="189"/>
        <end position="198"/>
    </location>
</feature>
<name>A0A2N1MT06_9GLOM</name>
<comment type="caution">
    <text evidence="2">The sequence shown here is derived from an EMBL/GenBank/DDBJ whole genome shotgun (WGS) entry which is preliminary data.</text>
</comment>
<dbReference type="VEuPathDB" id="FungiDB:RhiirFUN_007367"/>
<dbReference type="EMBL" id="LLXL01001382">
    <property type="protein sequence ID" value="PKK64769.1"/>
    <property type="molecule type" value="Genomic_DNA"/>
</dbReference>
<reference evidence="2 3" key="1">
    <citation type="submission" date="2016-04" db="EMBL/GenBank/DDBJ databases">
        <title>Genome analyses suggest a sexual origin of heterokaryosis in a supposedly ancient asexual fungus.</title>
        <authorList>
            <person name="Ropars J."/>
            <person name="Sedzielewska K."/>
            <person name="Noel J."/>
            <person name="Charron P."/>
            <person name="Farinelli L."/>
            <person name="Marton T."/>
            <person name="Kruger M."/>
            <person name="Pelin A."/>
            <person name="Brachmann A."/>
            <person name="Corradi N."/>
        </authorList>
    </citation>
    <scope>NUCLEOTIDE SEQUENCE [LARGE SCALE GENOMIC DNA]</scope>
    <source>
        <strain evidence="2 3">C2</strain>
    </source>
</reference>
<reference evidence="2 3" key="2">
    <citation type="submission" date="2017-10" db="EMBL/GenBank/DDBJ databases">
        <title>Extensive intraspecific genome diversity in a model arbuscular mycorrhizal fungus.</title>
        <authorList>
            <person name="Chen E.C.H."/>
            <person name="Morin E."/>
            <person name="Baudet D."/>
            <person name="Noel J."/>
            <person name="Ndikumana S."/>
            <person name="Charron P."/>
            <person name="St-Onge C."/>
            <person name="Giorgi J."/>
            <person name="Grigoriev I.V."/>
            <person name="Roux C."/>
            <person name="Martin F.M."/>
            <person name="Corradi N."/>
        </authorList>
    </citation>
    <scope>NUCLEOTIDE SEQUENCE [LARGE SCALE GENOMIC DNA]</scope>
    <source>
        <strain evidence="2 3">C2</strain>
    </source>
</reference>
<gene>
    <name evidence="2" type="ORF">RhiirC2_787027</name>
</gene>
<sequence>MPRQRRTICRIDPNNERIITLYMDKWSRYGRVNRSPFVELSKIIPHSPRQICHSWWNKLDPRLCLTIHVPFTHREKEYIYEWVEEYLSYNNNKKIPWKTLQSNIEKVFERLRSRNEIKNVWYSRKRRLNRQLKNLTEIFNNPYQKSFDIAMDDKVLCDTKEPEVSSNIEESGNEEFERSSIKKFEESGTGESKVSSNIEEFEESGTKEFERSSIEKFEESGTGESKGISNKLKY</sequence>
<feature type="region of interest" description="Disordered" evidence="1">
    <location>
        <begin position="162"/>
        <end position="234"/>
    </location>
</feature>
<dbReference type="Proteomes" id="UP000233469">
    <property type="component" value="Unassembled WGS sequence"/>
</dbReference>
<evidence type="ECO:0008006" key="4">
    <source>
        <dbReference type="Google" id="ProtNLM"/>
    </source>
</evidence>
<accession>A0A2N1MT06</accession>
<dbReference type="VEuPathDB" id="FungiDB:FUN_017100"/>
<evidence type="ECO:0000313" key="3">
    <source>
        <dbReference type="Proteomes" id="UP000233469"/>
    </source>
</evidence>
<evidence type="ECO:0000313" key="2">
    <source>
        <dbReference type="EMBL" id="PKK64769.1"/>
    </source>
</evidence>
<dbReference type="AlphaFoldDB" id="A0A2N1MT06"/>
<protein>
    <recommendedName>
        <fullName evidence="4">HTH myb-type domain-containing protein</fullName>
    </recommendedName>
</protein>
<feature type="compositionally biased region" description="Basic and acidic residues" evidence="1">
    <location>
        <begin position="204"/>
        <end position="219"/>
    </location>
</feature>